<dbReference type="AlphaFoldDB" id="D8IYD2"/>
<organism evidence="7 8">
    <name type="scientific">Herbaspirillum seropedicae (strain SmR1)</name>
    <dbReference type="NCBI Taxonomy" id="757424"/>
    <lineage>
        <taxon>Bacteria</taxon>
        <taxon>Pseudomonadati</taxon>
        <taxon>Pseudomonadota</taxon>
        <taxon>Betaproteobacteria</taxon>
        <taxon>Burkholderiales</taxon>
        <taxon>Oxalobacteraceae</taxon>
        <taxon>Herbaspirillum</taxon>
    </lineage>
</organism>
<sequence length="331" mass="35379">MVIVMKLIVLIFASVLSAMSAATVHAADGPQLTAAQTFSQTPGIYRVLVGDFKVTVLTDGTTPVPFDQIMHGMDKHALTAQFRDAGEPVNRETSINAFLIDTGERRILIDSGAGKVFGSCCGHLVETLKIAGYDPASIDAVLLTHVHGDHSAGLARDGERQFPNADVFLAKSELDYWMSDSAKAQAKASHQQMFVEGRAALAPYLAAGRIRTFSGRTTLFPGIEAIPAPGHTPGHSFYDIESRGRRMRVVGDIIHAAEVQLPHPNVTVDFDADEAQAARTRIAALEALAQSHELVAGPHLSFPGLGHILRAGDGFAWAPIPYSAVVRDVGN</sequence>
<dbReference type="KEGG" id="hse:Hsero_0573"/>
<accession>D8IYD2</accession>
<gene>
    <name evidence="7" type="ordered locus">Hsero_0573</name>
</gene>
<dbReference type="InterPro" id="IPR036866">
    <property type="entry name" value="RibonucZ/Hydroxyglut_hydro"/>
</dbReference>
<keyword evidence="4" id="KW-0862">Zinc</keyword>
<dbReference type="PANTHER" id="PTHR42978:SF6">
    <property type="entry name" value="QUORUM-QUENCHING LACTONASE YTNP-RELATED"/>
    <property type="match status" value="1"/>
</dbReference>
<dbReference type="HOGENOM" id="CLU_056519_0_0_4"/>
<dbReference type="SMART" id="SM00849">
    <property type="entry name" value="Lactamase_B"/>
    <property type="match status" value="1"/>
</dbReference>
<feature type="chain" id="PRO_5003115638" evidence="5">
    <location>
        <begin position="27"/>
        <end position="331"/>
    </location>
</feature>
<evidence type="ECO:0000313" key="8">
    <source>
        <dbReference type="Proteomes" id="UP000000329"/>
    </source>
</evidence>
<dbReference type="STRING" id="757424.Hsero_0573"/>
<keyword evidence="2" id="KW-0479">Metal-binding</keyword>
<dbReference type="Pfam" id="PF00753">
    <property type="entry name" value="Lactamase_B"/>
    <property type="match status" value="1"/>
</dbReference>
<evidence type="ECO:0000256" key="2">
    <source>
        <dbReference type="ARBA" id="ARBA00022723"/>
    </source>
</evidence>
<evidence type="ECO:0000259" key="6">
    <source>
        <dbReference type="SMART" id="SM00849"/>
    </source>
</evidence>
<dbReference type="Proteomes" id="UP000000329">
    <property type="component" value="Chromosome"/>
</dbReference>
<feature type="domain" description="Metallo-beta-lactamase" evidence="6">
    <location>
        <begin position="94"/>
        <end position="299"/>
    </location>
</feature>
<comment type="similarity">
    <text evidence="1">Belongs to the metallo-beta-lactamase superfamily.</text>
</comment>
<protein>
    <submittedName>
        <fullName evidence="7">Zn-dependent hydrolase protein methyl parathion hydrolase</fullName>
    </submittedName>
</protein>
<dbReference type="eggNOG" id="COG0491">
    <property type="taxonomic scope" value="Bacteria"/>
</dbReference>
<name>D8IYD2_HERSS</name>
<dbReference type="EMBL" id="CP002039">
    <property type="protein sequence ID" value="ADJ62092.1"/>
    <property type="molecule type" value="Genomic_DNA"/>
</dbReference>
<proteinExistence type="inferred from homology"/>
<keyword evidence="3 7" id="KW-0378">Hydrolase</keyword>
<keyword evidence="8" id="KW-1185">Reference proteome</keyword>
<evidence type="ECO:0000256" key="3">
    <source>
        <dbReference type="ARBA" id="ARBA00022801"/>
    </source>
</evidence>
<dbReference type="SUPFAM" id="SSF56281">
    <property type="entry name" value="Metallo-hydrolase/oxidoreductase"/>
    <property type="match status" value="1"/>
</dbReference>
<evidence type="ECO:0000313" key="7">
    <source>
        <dbReference type="EMBL" id="ADJ62092.1"/>
    </source>
</evidence>
<dbReference type="PANTHER" id="PTHR42978">
    <property type="entry name" value="QUORUM-QUENCHING LACTONASE YTNP-RELATED-RELATED"/>
    <property type="match status" value="1"/>
</dbReference>
<evidence type="ECO:0000256" key="1">
    <source>
        <dbReference type="ARBA" id="ARBA00007749"/>
    </source>
</evidence>
<dbReference type="Gene3D" id="3.60.15.10">
    <property type="entry name" value="Ribonuclease Z/Hydroxyacylglutathione hydrolase-like"/>
    <property type="match status" value="1"/>
</dbReference>
<dbReference type="GO" id="GO:0016787">
    <property type="term" value="F:hydrolase activity"/>
    <property type="evidence" value="ECO:0007669"/>
    <property type="project" value="UniProtKB-KW"/>
</dbReference>
<evidence type="ECO:0000256" key="4">
    <source>
        <dbReference type="ARBA" id="ARBA00022833"/>
    </source>
</evidence>
<feature type="signal peptide" evidence="5">
    <location>
        <begin position="1"/>
        <end position="26"/>
    </location>
</feature>
<evidence type="ECO:0000256" key="5">
    <source>
        <dbReference type="SAM" id="SignalP"/>
    </source>
</evidence>
<reference evidence="7 8" key="1">
    <citation type="submission" date="2010-04" db="EMBL/GenBank/DDBJ databases">
        <title>The genome of Herbaspirillum seropedicae SmR1, an endophytic, nitrogen-fixing, plant-growth promoting beta-Proteobacteria.</title>
        <authorList>
            <person name="Pedrosa F.O."/>
            <person name="Monteiro R.A."/>
            <person name="Wassem R."/>
            <person name="Cruz L.M."/>
            <person name="Ayub R.A."/>
            <person name="Colauto N.B."/>
            <person name="Fernandez M.A."/>
            <person name="Fungaro M.H.P."/>
            <person name="Grisard E.C."/>
            <person name="Hungria M."/>
            <person name="Madeira H.M.F."/>
            <person name="Nodari R.O."/>
            <person name="Osaku C.A."/>
            <person name="Petzl-Erler M.L."/>
            <person name="Terenzi H."/>
            <person name="Vieira L.G.E."/>
            <person name="Almeida M.I.M."/>
            <person name="Alves L.R."/>
            <person name="Arantes O.M.N."/>
            <person name="Balsanelli E."/>
            <person name="Barcellos F.G."/>
            <person name="Baura V.A."/>
            <person name="Binde D.R."/>
            <person name="Campo R.J."/>
            <person name="Chubatsu L.S."/>
            <person name="Chueire L.M.O."/>
            <person name="Ciferri R.R."/>
            <person name="Correa L.C."/>
            <person name="da Conceicao Silva J.L."/>
            <person name="Dabul A.N.G."/>
            <person name="Dambros B.P."/>
            <person name="Faoro H."/>
            <person name="Favetti A."/>
            <person name="Friedermann G."/>
            <person name="Furlaneto M.C."/>
            <person name="Gasques L.S."/>
            <person name="Gimenes C.C.T."/>
            <person name="Gioppo N.M.R."/>
            <person name="Glienke-Blanco C."/>
            <person name="Godoy L.P."/>
            <person name="Guerra M.P."/>
            <person name="Karp S."/>
            <person name="Kava-Cordeiro V."/>
            <person name="Margarido V.P."/>
            <person name="Mathioni S.M."/>
            <person name="Menck-Soares M.A."/>
            <person name="Murace N.K."/>
            <person name="Nicolas M.F."/>
            <person name="Oliveira C.E.C."/>
            <person name="Pagnan N.A.B."/>
            <person name="Pamphile J.A."/>
            <person name="Patussi E.V."/>
            <person name="Pereira L.F.P."/>
            <person name="Pereira-Ferrari L."/>
            <person name="Pinto F.G.S."/>
            <person name="Precoma C."/>
            <person name="Prioli A.J."/>
            <person name="Prioli S.M.A.P."/>
            <person name="Raittz R.T."/>
            <person name="Ramos H.J.O."/>
            <person name="Ribeiro E.M.S.F."/>
            <person name="Rigo L.U."/>
            <person name="Rocha C.L.M.S.C."/>
            <person name="Rocha S.N."/>
            <person name="Santos K."/>
            <person name="Satori D."/>
            <person name="Silva A.G."/>
            <person name="Simao R.C.G."/>
            <person name="Soares M.A.M."/>
            <person name="Souza E.M."/>
            <person name="Steffens M.B.R."/>
            <person name="Steindel M."/>
            <person name="Tadra-Sfeir M.Z."/>
            <person name="Takahashi E.K."/>
            <person name="Torres R.A."/>
            <person name="Valle J.S."/>
            <person name="Vernal J.I."/>
            <person name="Vilas-Boas L.A."/>
            <person name="Watanabe M.A.E."/>
            <person name="Weiss V.A."/>
            <person name="Yates M.A."/>
            <person name="Souza E.M."/>
        </authorList>
    </citation>
    <scope>NUCLEOTIDE SEQUENCE [LARGE SCALE GENOMIC DNA]</scope>
    <source>
        <strain evidence="7 8">SmR1</strain>
    </source>
</reference>
<keyword evidence="5" id="KW-0732">Signal</keyword>
<dbReference type="GO" id="GO:0046872">
    <property type="term" value="F:metal ion binding"/>
    <property type="evidence" value="ECO:0007669"/>
    <property type="project" value="UniProtKB-KW"/>
</dbReference>
<dbReference type="InterPro" id="IPR051013">
    <property type="entry name" value="MBL_superfamily_lactonases"/>
</dbReference>
<dbReference type="CDD" id="cd07720">
    <property type="entry name" value="OPHC2-like_MBL-fold"/>
    <property type="match status" value="1"/>
</dbReference>
<dbReference type="InterPro" id="IPR001279">
    <property type="entry name" value="Metallo-B-lactamas"/>
</dbReference>